<dbReference type="GO" id="GO:0005634">
    <property type="term" value="C:nucleus"/>
    <property type="evidence" value="ECO:0007669"/>
    <property type="project" value="TreeGrafter"/>
</dbReference>
<feature type="domain" description="Helicase C-terminal" evidence="6">
    <location>
        <begin position="493"/>
        <end position="646"/>
    </location>
</feature>
<evidence type="ECO:0000256" key="2">
    <source>
        <dbReference type="ARBA" id="ARBA00022801"/>
    </source>
</evidence>
<keyword evidence="2" id="KW-0378">Hydrolase</keyword>
<feature type="compositionally biased region" description="Acidic residues" evidence="5">
    <location>
        <begin position="221"/>
        <end position="244"/>
    </location>
</feature>
<reference evidence="7" key="1">
    <citation type="journal article" date="2018" name="Genome Biol. Evol.">
        <title>Genomics and development of Lentinus tigrinus, a white-rot wood-decaying mushroom with dimorphic fruiting bodies.</title>
        <authorList>
            <person name="Wu B."/>
            <person name="Xu Z."/>
            <person name="Knudson A."/>
            <person name="Carlson A."/>
            <person name="Chen N."/>
            <person name="Kovaka S."/>
            <person name="LaButti K."/>
            <person name="Lipzen A."/>
            <person name="Pennachio C."/>
            <person name="Riley R."/>
            <person name="Schakwitz W."/>
            <person name="Umezawa K."/>
            <person name="Ohm R.A."/>
            <person name="Grigoriev I.V."/>
            <person name="Nagy L.G."/>
            <person name="Gibbons J."/>
            <person name="Hibbett D."/>
        </authorList>
    </citation>
    <scope>NUCLEOTIDE SEQUENCE [LARGE SCALE GENOMIC DNA]</scope>
    <source>
        <strain evidence="7">ALCF2SS1-6</strain>
    </source>
</reference>
<evidence type="ECO:0000256" key="5">
    <source>
        <dbReference type="SAM" id="MobiDB-lite"/>
    </source>
</evidence>
<evidence type="ECO:0000313" key="7">
    <source>
        <dbReference type="EMBL" id="RPD60436.1"/>
    </source>
</evidence>
<dbReference type="PROSITE" id="PS51194">
    <property type="entry name" value="HELICASE_CTER"/>
    <property type="match status" value="1"/>
</dbReference>
<feature type="region of interest" description="Disordered" evidence="5">
    <location>
        <begin position="221"/>
        <end position="256"/>
    </location>
</feature>
<dbReference type="Pfam" id="PF18149">
    <property type="entry name" value="Helicase_PWI"/>
    <property type="match status" value="1"/>
</dbReference>
<evidence type="ECO:0000256" key="4">
    <source>
        <dbReference type="ARBA" id="ARBA00022840"/>
    </source>
</evidence>
<accession>A0A5C2SGF7</accession>
<dbReference type="GO" id="GO:0005524">
    <property type="term" value="F:ATP binding"/>
    <property type="evidence" value="ECO:0007669"/>
    <property type="project" value="UniProtKB-KW"/>
</dbReference>
<evidence type="ECO:0000256" key="3">
    <source>
        <dbReference type="ARBA" id="ARBA00022806"/>
    </source>
</evidence>
<dbReference type="SMART" id="SM00490">
    <property type="entry name" value="HELICc"/>
    <property type="match status" value="1"/>
</dbReference>
<evidence type="ECO:0000256" key="1">
    <source>
        <dbReference type="ARBA" id="ARBA00022741"/>
    </source>
</evidence>
<gene>
    <name evidence="7" type="ORF">L227DRAFT_611365</name>
</gene>
<dbReference type="InterPro" id="IPR036895">
    <property type="entry name" value="Uracil-DNA_glycosylase-like_sf"/>
</dbReference>
<dbReference type="AlphaFoldDB" id="A0A5C2SGF7"/>
<evidence type="ECO:0000313" key="8">
    <source>
        <dbReference type="Proteomes" id="UP000313359"/>
    </source>
</evidence>
<evidence type="ECO:0000259" key="6">
    <source>
        <dbReference type="PROSITE" id="PS51194"/>
    </source>
</evidence>
<keyword evidence="3" id="KW-0347">Helicase</keyword>
<dbReference type="EMBL" id="ML122266">
    <property type="protein sequence ID" value="RPD60436.1"/>
    <property type="molecule type" value="Genomic_DNA"/>
</dbReference>
<dbReference type="InterPro" id="IPR050474">
    <property type="entry name" value="Hel308_SKI2-like"/>
</dbReference>
<dbReference type="GO" id="GO:0016787">
    <property type="term" value="F:hydrolase activity"/>
    <property type="evidence" value="ECO:0007669"/>
    <property type="project" value="UniProtKB-KW"/>
</dbReference>
<dbReference type="Gene3D" id="3.40.50.300">
    <property type="entry name" value="P-loop containing nucleotide triphosphate hydrolases"/>
    <property type="match status" value="2"/>
</dbReference>
<proteinExistence type="predicted"/>
<dbReference type="STRING" id="1328759.A0A5C2SGF7"/>
<dbReference type="GO" id="GO:0004386">
    <property type="term" value="F:helicase activity"/>
    <property type="evidence" value="ECO:0007669"/>
    <property type="project" value="UniProtKB-KW"/>
</dbReference>
<organism evidence="7 8">
    <name type="scientific">Lentinus tigrinus ALCF2SS1-6</name>
    <dbReference type="NCBI Taxonomy" id="1328759"/>
    <lineage>
        <taxon>Eukaryota</taxon>
        <taxon>Fungi</taxon>
        <taxon>Dikarya</taxon>
        <taxon>Basidiomycota</taxon>
        <taxon>Agaricomycotina</taxon>
        <taxon>Agaricomycetes</taxon>
        <taxon>Polyporales</taxon>
        <taxon>Polyporaceae</taxon>
        <taxon>Lentinus</taxon>
    </lineage>
</organism>
<dbReference type="SUPFAM" id="SSF52540">
    <property type="entry name" value="P-loop containing nucleoside triphosphate hydrolases"/>
    <property type="match status" value="2"/>
</dbReference>
<name>A0A5C2SGF7_9APHY</name>
<dbReference type="Pfam" id="PF21188">
    <property type="entry name" value="BRR2_plug"/>
    <property type="match status" value="1"/>
</dbReference>
<dbReference type="CDD" id="cd18795">
    <property type="entry name" value="SF2_C_Ski2"/>
    <property type="match status" value="1"/>
</dbReference>
<keyword evidence="4" id="KW-0067">ATP-binding</keyword>
<dbReference type="Pfam" id="PF00271">
    <property type="entry name" value="Helicase_C"/>
    <property type="match status" value="1"/>
</dbReference>
<dbReference type="InterPro" id="IPR027417">
    <property type="entry name" value="P-loop_NTPase"/>
</dbReference>
<keyword evidence="8" id="KW-1185">Reference proteome</keyword>
<dbReference type="Proteomes" id="UP000313359">
    <property type="component" value="Unassembled WGS sequence"/>
</dbReference>
<dbReference type="InterPro" id="IPR048863">
    <property type="entry name" value="BRR2_plug"/>
</dbReference>
<dbReference type="Gene3D" id="3.40.470.10">
    <property type="entry name" value="Uracil-DNA glycosylase-like domain"/>
    <property type="match status" value="1"/>
</dbReference>
<sequence length="683" mass="75136">MPTNLVERPNAQAAGLENTEFTAGVPALMRKIVGKLLRIVCFVGKDIWDSFIGAAVSPSPSHQAAISSLVLRADRETGSRVQREVPKGLEKKKEAANRQEAVERPADVTSFGYTDIIEATEDVEGLTQALGDQANDIVRSAADAVLQALGKNENMKDFDKKEVEEILGSISNLGVVLAAPQPVEEEDYGLWREQIVDPDQERKYAEIDCEMGVAVVFDEEEEEDVEGGFEIRDESDEEAEEAAEGAEPPPESLEGNDELVIAGSSAAQQGKTQVNKDIVSPHSIDVSGFNTQPLRQPFPFIRKLVKNRDVIVWCTKLMPSDADESVNVEVAMREKGVGWMLRELAGDRKAKAFRRDRRRLGAKVGSIPKSATLAPAGLSASTASSGDSQMTKQQISETQIIVTTPEKWDVITRKSTDTNLVGLIIIDEIRSLRSSRSSGVRSGAWSRHTSTCISSVSLLPNYQDVATFPRVDQSKGDGAKTAKFISDIAIEETITQFVKPEGATRKILLDETNNVIDPSLKDLLQFGFDIHHAGMSREARGLVEELFADAHLQVLVCTVTLAWGVNLPAHTVIIKGTQINNPEKGRWVELSFQDVFQMLGRAGRPQYDTYGEGVIITNHSELQYYRTTSTLRSSLVPFGTATRPPNGLGYTYFYVRMLKDPVLYRPIALLRASRLGMVLVHLR</sequence>
<dbReference type="OrthoDB" id="3201040at2759"/>
<protein>
    <recommendedName>
        <fullName evidence="6">Helicase C-terminal domain-containing protein</fullName>
    </recommendedName>
</protein>
<keyword evidence="1" id="KW-0547">Nucleotide-binding</keyword>
<dbReference type="PANTHER" id="PTHR47961">
    <property type="entry name" value="DNA POLYMERASE THETA, PUTATIVE (AFU_ORTHOLOGUE AFUA_1G05260)-RELATED"/>
    <property type="match status" value="1"/>
</dbReference>
<dbReference type="InterPro" id="IPR041094">
    <property type="entry name" value="Brr2_helicase_PWI"/>
</dbReference>
<dbReference type="InterPro" id="IPR001650">
    <property type="entry name" value="Helicase_C-like"/>
</dbReference>
<dbReference type="PANTHER" id="PTHR47961:SF4">
    <property type="entry name" value="ACTIVATING SIGNAL COINTEGRATOR 1 COMPLEX SUBUNIT 3"/>
    <property type="match status" value="1"/>
</dbReference>